<dbReference type="Pfam" id="PF13749">
    <property type="entry name" value="HATPase_c_4"/>
    <property type="match status" value="1"/>
</dbReference>
<name>A0A1J5E7M7_9BACT</name>
<dbReference type="Gene3D" id="3.30.565.60">
    <property type="match status" value="1"/>
</dbReference>
<sequence>MGKVENQNKEYKQDWNENCLKTICAFANTAGGKLYIGIDDVGKPIGVKDAARYMDDIPNKTKDILGITPDIMLKKKVGKDIIEVTVVPSFAPISYHGRFYTRSGSSSIEIKGHELVELLMEKSGRSWDGFIEEDATLKDIDTAAINKFKKLAAKRILLIEGEKTVQAILHKLNLLEKGKLRRAALLLFSKDPKKFYMTAYVKIGKFANDIDIISTDDIEGNLFEQVEKAMEILRVKYLVSNITYEGIYRKDNMEFPEDALREALINAVIHRSYMGAHTQIKISPDGLNLWNNGGLPPNIEIDDLKKWHASKPRNEFLADVFFRAGMIESWGRGTIKIIDECKKAGLPEPEFREEFGGFSVHFRKAQLDERVGNKVGEKWGETEKKILSLIASDKFMSISVIAKKLGIGTTAVENNLKKLKEKGAIAHIGSARSGEWRVNG</sequence>
<accession>A0A1J5E7M7</accession>
<dbReference type="Pfam" id="PF04326">
    <property type="entry name" value="SLFN_AlbA_2"/>
    <property type="match status" value="1"/>
</dbReference>
<dbReference type="SUPFAM" id="SSF46785">
    <property type="entry name" value="Winged helix' DNA-binding domain"/>
    <property type="match status" value="1"/>
</dbReference>
<feature type="domain" description="Schlafen AlbA-2" evidence="1">
    <location>
        <begin position="5"/>
        <end position="109"/>
    </location>
</feature>
<dbReference type="InterPro" id="IPR038475">
    <property type="entry name" value="RecG_C_sf"/>
</dbReference>
<reference evidence="2 3" key="1">
    <citation type="journal article" date="2016" name="Environ. Microbiol.">
        <title>Genomic resolution of a cold subsurface aquifer community provides metabolic insights for novel microbes adapted to high CO concentrations.</title>
        <authorList>
            <person name="Probst A.J."/>
            <person name="Castelle C.J."/>
            <person name="Singh A."/>
            <person name="Brown C.T."/>
            <person name="Anantharaman K."/>
            <person name="Sharon I."/>
            <person name="Hug L.A."/>
            <person name="Burstein D."/>
            <person name="Emerson J.B."/>
            <person name="Thomas B.C."/>
            <person name="Banfield J.F."/>
        </authorList>
    </citation>
    <scope>NUCLEOTIDE SEQUENCE [LARGE SCALE GENOMIC DNA]</scope>
    <source>
        <strain evidence="2">CG2_30_40_21</strain>
    </source>
</reference>
<protein>
    <submittedName>
        <fullName evidence="2">Transcriptional regulator</fullName>
    </submittedName>
</protein>
<dbReference type="STRING" id="1817895.AUJ95_05005"/>
<dbReference type="Gene3D" id="1.10.10.10">
    <property type="entry name" value="Winged helix-like DNA-binding domain superfamily/Winged helix DNA-binding domain"/>
    <property type="match status" value="1"/>
</dbReference>
<dbReference type="InterPro" id="IPR038461">
    <property type="entry name" value="Schlafen_AlbA_2_dom_sf"/>
</dbReference>
<dbReference type="PANTHER" id="PTHR30595:SF6">
    <property type="entry name" value="SCHLAFEN ALBA-2 DOMAIN-CONTAINING PROTEIN"/>
    <property type="match status" value="1"/>
</dbReference>
<dbReference type="Proteomes" id="UP000183085">
    <property type="component" value="Unassembled WGS sequence"/>
</dbReference>
<dbReference type="AlphaFoldDB" id="A0A1J5E7M7"/>
<dbReference type="InterPro" id="IPR036388">
    <property type="entry name" value="WH-like_DNA-bd_sf"/>
</dbReference>
<dbReference type="Pfam" id="PF13412">
    <property type="entry name" value="HTH_24"/>
    <property type="match status" value="1"/>
</dbReference>
<dbReference type="Gene3D" id="3.30.950.30">
    <property type="entry name" value="Schlafen, AAA domain"/>
    <property type="match status" value="1"/>
</dbReference>
<evidence type="ECO:0000313" key="2">
    <source>
        <dbReference type="EMBL" id="OIP39991.1"/>
    </source>
</evidence>
<comment type="caution">
    <text evidence="2">The sequence shown here is derived from an EMBL/GenBank/DDBJ whole genome shotgun (WGS) entry which is preliminary data.</text>
</comment>
<evidence type="ECO:0000313" key="3">
    <source>
        <dbReference type="Proteomes" id="UP000183085"/>
    </source>
</evidence>
<evidence type="ECO:0000259" key="1">
    <source>
        <dbReference type="Pfam" id="PF04326"/>
    </source>
</evidence>
<dbReference type="EMBL" id="MNYI01000132">
    <property type="protein sequence ID" value="OIP39991.1"/>
    <property type="molecule type" value="Genomic_DNA"/>
</dbReference>
<gene>
    <name evidence="2" type="ORF">AUJ95_05005</name>
</gene>
<dbReference type="InterPro" id="IPR036390">
    <property type="entry name" value="WH_DNA-bd_sf"/>
</dbReference>
<dbReference type="PANTHER" id="PTHR30595">
    <property type="entry name" value="GLPR-RELATED TRANSCRIPTIONAL REPRESSOR"/>
    <property type="match status" value="1"/>
</dbReference>
<dbReference type="InterPro" id="IPR007421">
    <property type="entry name" value="Schlafen_AlbA_2_dom"/>
</dbReference>
<organism evidence="2 3">
    <name type="scientific">Candidatus Desantisbacteria bacterium CG2_30_40_21</name>
    <dbReference type="NCBI Taxonomy" id="1817895"/>
    <lineage>
        <taxon>Bacteria</taxon>
        <taxon>Candidatus Desantisiibacteriota</taxon>
    </lineage>
</organism>
<proteinExistence type="predicted"/>